<keyword evidence="3" id="KW-1185">Reference proteome</keyword>
<evidence type="ECO:0000313" key="2">
    <source>
        <dbReference type="EMBL" id="MCF6774682.1"/>
    </source>
</evidence>
<proteinExistence type="predicted"/>
<keyword evidence="1" id="KW-0472">Membrane</keyword>
<keyword evidence="1" id="KW-1133">Transmembrane helix</keyword>
<gene>
    <name evidence="2" type="ORF">L3H44_09740</name>
</gene>
<accession>A0ABS9HLJ3</accession>
<feature type="transmembrane region" description="Helical" evidence="1">
    <location>
        <begin position="129"/>
        <end position="151"/>
    </location>
</feature>
<dbReference type="Proteomes" id="UP001200604">
    <property type="component" value="Unassembled WGS sequence"/>
</dbReference>
<dbReference type="RefSeq" id="WP_046202030.1">
    <property type="nucleotide sequence ID" value="NZ_JAFFSY010000003.1"/>
</dbReference>
<dbReference type="EMBL" id="JAKJKU010000004">
    <property type="protein sequence ID" value="MCF6774682.1"/>
    <property type="molecule type" value="Genomic_DNA"/>
</dbReference>
<sequence length="197" mass="21700">MGQFGNSGYRQEKSFDDFADETKYHEPFSQFDDPTSAFGPTDDAFSDFEEFGNKGDVGADFDDDAILEKGGFPSGVTTSTNSGLAGGVSVVEAPVPYLLPSLILSIVSLVICLWVIFRPLYVTEGAYLPVVGISWILSGLMSISLLSLYLIKNTKRKTEGVYIYKAWKTYLYWLTILLIITAVIMSAVQIGLWFGKI</sequence>
<reference evidence="2 3" key="1">
    <citation type="submission" date="2022-01" db="EMBL/GenBank/DDBJ databases">
        <title>Identification and Characterization of Corynebacterium sp.</title>
        <authorList>
            <person name="Luo Q."/>
            <person name="Qu P."/>
            <person name="Chen Q."/>
        </authorList>
    </citation>
    <scope>NUCLEOTIDE SEQUENCE [LARGE SCALE GENOMIC DNA]</scope>
    <source>
        <strain evidence="2 3">MC-12</strain>
    </source>
</reference>
<name>A0ABS9HLJ3_9CORY</name>
<comment type="caution">
    <text evidence="2">The sequence shown here is derived from an EMBL/GenBank/DDBJ whole genome shotgun (WGS) entry which is preliminary data.</text>
</comment>
<feature type="transmembrane region" description="Helical" evidence="1">
    <location>
        <begin position="171"/>
        <end position="194"/>
    </location>
</feature>
<evidence type="ECO:0000256" key="1">
    <source>
        <dbReference type="SAM" id="Phobius"/>
    </source>
</evidence>
<feature type="transmembrane region" description="Helical" evidence="1">
    <location>
        <begin position="97"/>
        <end position="117"/>
    </location>
</feature>
<dbReference type="GeneID" id="92727531"/>
<keyword evidence="1" id="KW-0812">Transmembrane</keyword>
<evidence type="ECO:0000313" key="3">
    <source>
        <dbReference type="Proteomes" id="UP001200604"/>
    </source>
</evidence>
<organism evidence="2 3">
    <name type="scientific">Corynebacterium parakroppenstedtii</name>
    <dbReference type="NCBI Taxonomy" id="2828363"/>
    <lineage>
        <taxon>Bacteria</taxon>
        <taxon>Bacillati</taxon>
        <taxon>Actinomycetota</taxon>
        <taxon>Actinomycetes</taxon>
        <taxon>Mycobacteriales</taxon>
        <taxon>Corynebacteriaceae</taxon>
        <taxon>Corynebacterium</taxon>
    </lineage>
</organism>
<protein>
    <submittedName>
        <fullName evidence="2">DUF5102 domain-containing protein</fullName>
    </submittedName>
</protein>